<organism evidence="7 8">
    <name type="scientific">[Myrmecia] bisecta</name>
    <dbReference type="NCBI Taxonomy" id="41462"/>
    <lineage>
        <taxon>Eukaryota</taxon>
        <taxon>Viridiplantae</taxon>
        <taxon>Chlorophyta</taxon>
        <taxon>core chlorophytes</taxon>
        <taxon>Trebouxiophyceae</taxon>
        <taxon>Trebouxiales</taxon>
        <taxon>Trebouxiaceae</taxon>
        <taxon>Myrmecia</taxon>
    </lineage>
</organism>
<dbReference type="Pfam" id="PF03151">
    <property type="entry name" value="TPT"/>
    <property type="match status" value="1"/>
</dbReference>
<feature type="domain" description="Sugar phosphate transporter" evidence="6">
    <location>
        <begin position="25"/>
        <end position="308"/>
    </location>
</feature>
<accession>A0AAW1PUH1</accession>
<protein>
    <recommendedName>
        <fullName evidence="6">Sugar phosphate transporter domain-containing protein</fullName>
    </recommendedName>
</protein>
<dbReference type="GO" id="GO:0016020">
    <property type="term" value="C:membrane"/>
    <property type="evidence" value="ECO:0007669"/>
    <property type="project" value="UniProtKB-SubCell"/>
</dbReference>
<gene>
    <name evidence="7" type="ORF">WJX72_012400</name>
</gene>
<comment type="caution">
    <text evidence="7">The sequence shown here is derived from an EMBL/GenBank/DDBJ whole genome shotgun (WGS) entry which is preliminary data.</text>
</comment>
<dbReference type="Proteomes" id="UP001489004">
    <property type="component" value="Unassembled WGS sequence"/>
</dbReference>
<dbReference type="EMBL" id="JALJOR010000005">
    <property type="protein sequence ID" value="KAK9817301.1"/>
    <property type="molecule type" value="Genomic_DNA"/>
</dbReference>
<feature type="transmembrane region" description="Helical" evidence="5">
    <location>
        <begin position="48"/>
        <end position="68"/>
    </location>
</feature>
<sequence>MKRDVETGKPGPTPEHTFATRLLACVSYGAVSVSITLFNKAVFSVYKFHFPAAFTTMQIAVSILYMYILRHFKLMEFGRITRASARAVFPLALFWWLYVVSGVTALRYLNVPMYSVFRRSTTFIVVIGEYMMFSKIPSLPTMGSILLMVVGAVVAGATDLTYSLPGYIWVSICAVSTAVYLLLIRMLKDKTGLSQSALMLYNNVLGLPLMLSYMVVATDEVKQVPLFPKLYDATFLAFLLLSASQAFLLNLCIFRCTTVNSPLATTVTGQMKDIITTGLGMFLFGDVVFNMKNLLGVCIGLAGGIVYSLLSYSERTRVVKEDRSKS</sequence>
<evidence type="ECO:0000256" key="2">
    <source>
        <dbReference type="ARBA" id="ARBA00022692"/>
    </source>
</evidence>
<evidence type="ECO:0000313" key="7">
    <source>
        <dbReference type="EMBL" id="KAK9817301.1"/>
    </source>
</evidence>
<keyword evidence="4 5" id="KW-0472">Membrane</keyword>
<evidence type="ECO:0000259" key="6">
    <source>
        <dbReference type="Pfam" id="PF03151"/>
    </source>
</evidence>
<feature type="transmembrane region" description="Helical" evidence="5">
    <location>
        <begin position="199"/>
        <end position="218"/>
    </location>
</feature>
<keyword evidence="2 5" id="KW-0812">Transmembrane</keyword>
<proteinExistence type="predicted"/>
<reference evidence="7 8" key="1">
    <citation type="journal article" date="2024" name="Nat. Commun.">
        <title>Phylogenomics reveals the evolutionary origins of lichenization in chlorophyte algae.</title>
        <authorList>
            <person name="Puginier C."/>
            <person name="Libourel C."/>
            <person name="Otte J."/>
            <person name="Skaloud P."/>
            <person name="Haon M."/>
            <person name="Grisel S."/>
            <person name="Petersen M."/>
            <person name="Berrin J.G."/>
            <person name="Delaux P.M."/>
            <person name="Dal Grande F."/>
            <person name="Keller J."/>
        </authorList>
    </citation>
    <scope>NUCLEOTIDE SEQUENCE [LARGE SCALE GENOMIC DNA]</scope>
    <source>
        <strain evidence="7 8">SAG 2043</strain>
    </source>
</reference>
<name>A0AAW1PUH1_9CHLO</name>
<comment type="subcellular location">
    <subcellularLocation>
        <location evidence="1">Membrane</location>
        <topology evidence="1">Multi-pass membrane protein</topology>
    </subcellularLocation>
</comment>
<feature type="transmembrane region" description="Helical" evidence="5">
    <location>
        <begin position="88"/>
        <end position="110"/>
    </location>
</feature>
<feature type="transmembrane region" description="Helical" evidence="5">
    <location>
        <begin position="230"/>
        <end position="251"/>
    </location>
</feature>
<feature type="transmembrane region" description="Helical" evidence="5">
    <location>
        <begin position="291"/>
        <end position="310"/>
    </location>
</feature>
<dbReference type="InterPro" id="IPR004853">
    <property type="entry name" value="Sugar_P_trans_dom"/>
</dbReference>
<evidence type="ECO:0000256" key="5">
    <source>
        <dbReference type="SAM" id="Phobius"/>
    </source>
</evidence>
<evidence type="ECO:0000256" key="1">
    <source>
        <dbReference type="ARBA" id="ARBA00004141"/>
    </source>
</evidence>
<evidence type="ECO:0000313" key="8">
    <source>
        <dbReference type="Proteomes" id="UP001489004"/>
    </source>
</evidence>
<feature type="transmembrane region" description="Helical" evidence="5">
    <location>
        <begin position="263"/>
        <end position="285"/>
    </location>
</feature>
<dbReference type="AlphaFoldDB" id="A0AAW1PUH1"/>
<keyword evidence="8" id="KW-1185">Reference proteome</keyword>
<evidence type="ECO:0000256" key="4">
    <source>
        <dbReference type="ARBA" id="ARBA00023136"/>
    </source>
</evidence>
<feature type="transmembrane region" description="Helical" evidence="5">
    <location>
        <begin position="168"/>
        <end position="187"/>
    </location>
</feature>
<feature type="transmembrane region" description="Helical" evidence="5">
    <location>
        <begin position="145"/>
        <end position="162"/>
    </location>
</feature>
<evidence type="ECO:0000256" key="3">
    <source>
        <dbReference type="ARBA" id="ARBA00022989"/>
    </source>
</evidence>
<dbReference type="InterPro" id="IPR050186">
    <property type="entry name" value="TPT_transporter"/>
</dbReference>
<dbReference type="PANTHER" id="PTHR11132">
    <property type="entry name" value="SOLUTE CARRIER FAMILY 35"/>
    <property type="match status" value="1"/>
</dbReference>
<keyword evidence="3 5" id="KW-1133">Transmembrane helix</keyword>